<dbReference type="RefSeq" id="WP_345917942.1">
    <property type="nucleotide sequence ID" value="NZ_JBDIVE010000001.1"/>
</dbReference>
<evidence type="ECO:0000313" key="1">
    <source>
        <dbReference type="EMBL" id="MEN3067174.1"/>
    </source>
</evidence>
<dbReference type="EMBL" id="JBDIVE010000001">
    <property type="protein sequence ID" value="MEN3067174.1"/>
    <property type="molecule type" value="Genomic_DNA"/>
</dbReference>
<comment type="caution">
    <text evidence="1">The sequence shown here is derived from an EMBL/GenBank/DDBJ whole genome shotgun (WGS) entry which is preliminary data.</text>
</comment>
<evidence type="ECO:0000313" key="2">
    <source>
        <dbReference type="Proteomes" id="UP001410394"/>
    </source>
</evidence>
<keyword evidence="2" id="KW-1185">Reference proteome</keyword>
<gene>
    <name evidence="1" type="ORF">ABDB84_01715</name>
</gene>
<reference evidence="1 2" key="1">
    <citation type="journal article" date="2018" name="Int. J. Syst. Evol. Microbiol.">
        <title>Uliginosibacterium sediminicola sp. nov., isolated from freshwater sediment.</title>
        <authorList>
            <person name="Hwang W.M."/>
            <person name="Kim S.M."/>
            <person name="Kang K."/>
            <person name="Ahn T.Y."/>
        </authorList>
    </citation>
    <scope>NUCLEOTIDE SEQUENCE [LARGE SCALE GENOMIC DNA]</scope>
    <source>
        <strain evidence="1 2">M1-21</strain>
    </source>
</reference>
<proteinExistence type="predicted"/>
<sequence length="148" mass="16732">MSAVKFDDLLSGFEFSSADGGEEYCAYVCRASGKIWLESDPLLGDDFGDELNDQALPEDLHDTALYVPIPHKRELDLGRALVMRFVAEKLPAQSAAVRALFQKRGAYSAFKSLLERHHALQTWFDYEKAETELALRNWCMENDIPLSD</sequence>
<protein>
    <submittedName>
        <fullName evidence="1">Uncharacterized protein</fullName>
    </submittedName>
</protein>
<dbReference type="Proteomes" id="UP001410394">
    <property type="component" value="Unassembled WGS sequence"/>
</dbReference>
<accession>A0ABU9YU13</accession>
<organism evidence="1 2">
    <name type="scientific">Uliginosibacterium sediminicola</name>
    <dbReference type="NCBI Taxonomy" id="2024550"/>
    <lineage>
        <taxon>Bacteria</taxon>
        <taxon>Pseudomonadati</taxon>
        <taxon>Pseudomonadota</taxon>
        <taxon>Betaproteobacteria</taxon>
        <taxon>Rhodocyclales</taxon>
        <taxon>Zoogloeaceae</taxon>
        <taxon>Uliginosibacterium</taxon>
    </lineage>
</organism>
<name>A0ABU9YU13_9RHOO</name>